<dbReference type="GO" id="GO:0000981">
    <property type="term" value="F:DNA-binding transcription factor activity, RNA polymerase II-specific"/>
    <property type="evidence" value="ECO:0007669"/>
    <property type="project" value="TreeGrafter"/>
</dbReference>
<dbReference type="GO" id="GO:0005634">
    <property type="term" value="C:nucleus"/>
    <property type="evidence" value="ECO:0007669"/>
    <property type="project" value="UniProtKB-SubCell"/>
</dbReference>
<organism evidence="9 10">
    <name type="scientific">Amphibalanus amphitrite</name>
    <name type="common">Striped barnacle</name>
    <name type="synonym">Balanus amphitrite</name>
    <dbReference type="NCBI Taxonomy" id="1232801"/>
    <lineage>
        <taxon>Eukaryota</taxon>
        <taxon>Metazoa</taxon>
        <taxon>Ecdysozoa</taxon>
        <taxon>Arthropoda</taxon>
        <taxon>Crustacea</taxon>
        <taxon>Multicrustacea</taxon>
        <taxon>Cirripedia</taxon>
        <taxon>Thoracica</taxon>
        <taxon>Thoracicalcarea</taxon>
        <taxon>Balanomorpha</taxon>
        <taxon>Balanoidea</taxon>
        <taxon>Balanidae</taxon>
        <taxon>Amphibalaninae</taxon>
        <taxon>Amphibalanus</taxon>
    </lineage>
</organism>
<dbReference type="AlphaFoldDB" id="A0A6A4X4E6"/>
<keyword evidence="10" id="KW-1185">Reference proteome</keyword>
<dbReference type="FunFam" id="1.10.10.60:FF:000555">
    <property type="entry name" value="Homeobox domain containing protein 10"/>
    <property type="match status" value="1"/>
</dbReference>
<reference evidence="9 10" key="1">
    <citation type="submission" date="2019-07" db="EMBL/GenBank/DDBJ databases">
        <title>Draft genome assembly of a fouling barnacle, Amphibalanus amphitrite (Darwin, 1854): The first reference genome for Thecostraca.</title>
        <authorList>
            <person name="Kim W."/>
        </authorList>
    </citation>
    <scope>NUCLEOTIDE SEQUENCE [LARGE SCALE GENOMIC DNA]</scope>
    <source>
        <strain evidence="9">SNU_AA5</strain>
        <tissue evidence="9">Soma without cirri and trophi</tissue>
    </source>
</reference>
<evidence type="ECO:0000256" key="2">
    <source>
        <dbReference type="ARBA" id="ARBA00023125"/>
    </source>
</evidence>
<dbReference type="PANTHER" id="PTHR24327:SF81">
    <property type="entry name" value="HOMEOTIC PROTEIN DISTAL-LESS-RELATED"/>
    <property type="match status" value="1"/>
</dbReference>
<evidence type="ECO:0000256" key="7">
    <source>
        <dbReference type="SAM" id="MobiDB-lite"/>
    </source>
</evidence>
<dbReference type="Gene3D" id="1.10.10.60">
    <property type="entry name" value="Homeodomain-like"/>
    <property type="match status" value="1"/>
</dbReference>
<dbReference type="InterPro" id="IPR009057">
    <property type="entry name" value="Homeodomain-like_sf"/>
</dbReference>
<evidence type="ECO:0000256" key="5">
    <source>
        <dbReference type="PROSITE-ProRule" id="PRU00108"/>
    </source>
</evidence>
<comment type="subcellular location">
    <subcellularLocation>
        <location evidence="1 5 6">Nucleus</location>
    </subcellularLocation>
</comment>
<protein>
    <submittedName>
        <fullName evidence="9">Homeotic protein distal-less</fullName>
    </submittedName>
</protein>
<evidence type="ECO:0000256" key="6">
    <source>
        <dbReference type="RuleBase" id="RU000682"/>
    </source>
</evidence>
<feature type="compositionally biased region" description="Basic and acidic residues" evidence="7">
    <location>
        <begin position="1"/>
        <end position="12"/>
    </location>
</feature>
<dbReference type="Pfam" id="PF00046">
    <property type="entry name" value="Homeodomain"/>
    <property type="match status" value="1"/>
</dbReference>
<feature type="compositionally biased region" description="Basic and acidic residues" evidence="7">
    <location>
        <begin position="218"/>
        <end position="240"/>
    </location>
</feature>
<dbReference type="PANTHER" id="PTHR24327">
    <property type="entry name" value="HOMEOBOX PROTEIN"/>
    <property type="match status" value="1"/>
</dbReference>
<dbReference type="SUPFAM" id="SSF46689">
    <property type="entry name" value="Homeodomain-like"/>
    <property type="match status" value="1"/>
</dbReference>
<comment type="caution">
    <text evidence="9">The sequence shown here is derived from an EMBL/GenBank/DDBJ whole genome shotgun (WGS) entry which is preliminary data.</text>
</comment>
<dbReference type="OrthoDB" id="6159439at2759"/>
<keyword evidence="3 5" id="KW-0371">Homeobox</keyword>
<accession>A0A6A4X4E6</accession>
<name>A0A6A4X4E6_AMPAM</name>
<evidence type="ECO:0000256" key="4">
    <source>
        <dbReference type="ARBA" id="ARBA00023242"/>
    </source>
</evidence>
<dbReference type="SMART" id="SM00389">
    <property type="entry name" value="HOX"/>
    <property type="match status" value="1"/>
</dbReference>
<proteinExistence type="predicted"/>
<feature type="domain" description="Homeobox" evidence="8">
    <location>
        <begin position="109"/>
        <end position="158"/>
    </location>
</feature>
<dbReference type="PROSITE" id="PS50071">
    <property type="entry name" value="HOMEOBOX_2"/>
    <property type="match status" value="1"/>
</dbReference>
<evidence type="ECO:0000256" key="1">
    <source>
        <dbReference type="ARBA" id="ARBA00004123"/>
    </source>
</evidence>
<keyword evidence="2 5" id="KW-0238">DNA-binding</keyword>
<evidence type="ECO:0000313" key="10">
    <source>
        <dbReference type="Proteomes" id="UP000440578"/>
    </source>
</evidence>
<gene>
    <name evidence="9" type="primary">Dll</name>
    <name evidence="9" type="ORF">FJT64_018207</name>
</gene>
<dbReference type="GO" id="GO:0000978">
    <property type="term" value="F:RNA polymerase II cis-regulatory region sequence-specific DNA binding"/>
    <property type="evidence" value="ECO:0007669"/>
    <property type="project" value="TreeGrafter"/>
</dbReference>
<dbReference type="EMBL" id="VIIS01000280">
    <property type="protein sequence ID" value="KAF0310950.1"/>
    <property type="molecule type" value="Genomic_DNA"/>
</dbReference>
<dbReference type="InterPro" id="IPR050460">
    <property type="entry name" value="Distal-less_Homeobox_TF"/>
</dbReference>
<feature type="region of interest" description="Disordered" evidence="7">
    <location>
        <begin position="218"/>
        <end position="263"/>
    </location>
</feature>
<keyword evidence="4 5" id="KW-0539">Nucleus</keyword>
<feature type="region of interest" description="Disordered" evidence="7">
    <location>
        <begin position="90"/>
        <end position="113"/>
    </location>
</feature>
<dbReference type="Proteomes" id="UP000440578">
    <property type="component" value="Unassembled WGS sequence"/>
</dbReference>
<sequence length="263" mass="28771">MSATPEAHEELKQPSFMELPQQGIPGMHPAYGRGPLGYPGQQHVSQYDPTHANRTLSYHFPSMHGPLQNSYSGYAPLGPYHTPPCPSPPIREDDDKLTEGGVRVNGKGKKMRKPRTIYSSLQLQQLNRRFQRTQYLALPERAELAASLGLTQTQVSTYTYTSLAASLGLTQTHGRTRRMGGFVVQFFTVGRRGGAGGGREQTLGGRPRGGALMTVADERAAPRRRWRNDSVDGELRRSGESDSSQSGPPADSPHSCLSDSRAL</sequence>
<dbReference type="InterPro" id="IPR001356">
    <property type="entry name" value="HD"/>
</dbReference>
<dbReference type="CDD" id="cd00086">
    <property type="entry name" value="homeodomain"/>
    <property type="match status" value="1"/>
</dbReference>
<evidence type="ECO:0000256" key="3">
    <source>
        <dbReference type="ARBA" id="ARBA00023155"/>
    </source>
</evidence>
<feature type="region of interest" description="Disordered" evidence="7">
    <location>
        <begin position="1"/>
        <end position="37"/>
    </location>
</feature>
<evidence type="ECO:0000259" key="8">
    <source>
        <dbReference type="PROSITE" id="PS50071"/>
    </source>
</evidence>
<feature type="DNA-binding region" description="Homeobox" evidence="5">
    <location>
        <begin position="111"/>
        <end position="159"/>
    </location>
</feature>
<evidence type="ECO:0000313" key="9">
    <source>
        <dbReference type="EMBL" id="KAF0310950.1"/>
    </source>
</evidence>